<accession>A0A1F8GX29</accession>
<dbReference type="EMBL" id="MGKP01000001">
    <property type="protein sequence ID" value="OGN29982.1"/>
    <property type="molecule type" value="Genomic_DNA"/>
</dbReference>
<comment type="caution">
    <text evidence="1">The sequence shown here is derived from an EMBL/GenBank/DDBJ whole genome shotgun (WGS) entry which is preliminary data.</text>
</comment>
<sequence length="239" mass="26632">MSNEQPSQEKKKLSSAFADASGYVEYFETLGKDRIPDNVHLDAVYVFTLTADAQHEATEVAVKLYKDGRAGKIIVNNATTETGYAGVAFVRKLLAEAGIPTEDIVEITTTINLTTKTETDPLMEYCVSHGITNLAVASAPFHYRRAYVSSVTTAIDKGLGDSLNIWPAKFLPKNYDWREITRHSQGTLKKKKIGLVDTEIERMDTYAINEAHVPDGTLKPWVEIKAYMQARDRRVKEAS</sequence>
<name>A0A1F8GX29_9BACT</name>
<proteinExistence type="predicted"/>
<reference evidence="1 2" key="1">
    <citation type="journal article" date="2016" name="Nat. Commun.">
        <title>Thousands of microbial genomes shed light on interconnected biogeochemical processes in an aquifer system.</title>
        <authorList>
            <person name="Anantharaman K."/>
            <person name="Brown C.T."/>
            <person name="Hug L.A."/>
            <person name="Sharon I."/>
            <person name="Castelle C.J."/>
            <person name="Probst A.J."/>
            <person name="Thomas B.C."/>
            <person name="Singh A."/>
            <person name="Wilkins M.J."/>
            <person name="Karaoz U."/>
            <person name="Brodie E.L."/>
            <person name="Williams K.H."/>
            <person name="Hubbard S.S."/>
            <person name="Banfield J.F."/>
        </authorList>
    </citation>
    <scope>NUCLEOTIDE SEQUENCE [LARGE SCALE GENOMIC DNA]</scope>
</reference>
<dbReference type="STRING" id="1802701.A3A33_01515"/>
<evidence type="ECO:0000313" key="2">
    <source>
        <dbReference type="Proteomes" id="UP000179047"/>
    </source>
</evidence>
<gene>
    <name evidence="1" type="ORF">A3A33_01515</name>
</gene>
<evidence type="ECO:0000313" key="1">
    <source>
        <dbReference type="EMBL" id="OGN29982.1"/>
    </source>
</evidence>
<protein>
    <submittedName>
        <fullName evidence="1">Uncharacterized protein</fullName>
    </submittedName>
</protein>
<organism evidence="1 2">
    <name type="scientific">Candidatus Yanofskybacteria bacterium RIFCSPLOWO2_01_FULL_49_25</name>
    <dbReference type="NCBI Taxonomy" id="1802701"/>
    <lineage>
        <taxon>Bacteria</taxon>
        <taxon>Candidatus Yanofskyibacteriota</taxon>
    </lineage>
</organism>
<dbReference type="AlphaFoldDB" id="A0A1F8GX29"/>
<dbReference type="Proteomes" id="UP000179047">
    <property type="component" value="Unassembled WGS sequence"/>
</dbReference>